<dbReference type="RefSeq" id="WP_322474466.1">
    <property type="nucleotide sequence ID" value="NZ_JBHRZG010000024.1"/>
</dbReference>
<dbReference type="Pfam" id="PF17164">
    <property type="entry name" value="DUF5122"/>
    <property type="match status" value="5"/>
</dbReference>
<dbReference type="SMART" id="SM00776">
    <property type="entry name" value="NPCBM"/>
    <property type="match status" value="2"/>
</dbReference>
<dbReference type="InterPro" id="IPR013431">
    <property type="entry name" value="Delta_60_rpt"/>
</dbReference>
<evidence type="ECO:0000313" key="3">
    <source>
        <dbReference type="EMBL" id="MFC3835575.1"/>
    </source>
</evidence>
<keyword evidence="4" id="KW-1185">Reference proteome</keyword>
<organism evidence="3 4">
    <name type="scientific">Deinococcus rufus</name>
    <dbReference type="NCBI Taxonomy" id="2136097"/>
    <lineage>
        <taxon>Bacteria</taxon>
        <taxon>Thermotogati</taxon>
        <taxon>Deinococcota</taxon>
        <taxon>Deinococci</taxon>
        <taxon>Deinococcales</taxon>
        <taxon>Deinococcaceae</taxon>
        <taxon>Deinococcus</taxon>
    </lineage>
</organism>
<evidence type="ECO:0000256" key="1">
    <source>
        <dbReference type="SAM" id="SignalP"/>
    </source>
</evidence>
<sequence length="767" mass="78734">MHRSPRRVVPTLLLSALLAACGQSPAPHPDDESVLPPGSPYANGAAYPWSDRLEAPVADPYAAGRDYPWSSPTAASTLDTQAVRSGVNELGDLPWTSATNFWGPVARNRSNGEQDVNDGRILTIGGKTYAKGLGVHADSSINYALNAQCSTFTASVGIDDEVGTRGRVTFQVVGDGRVLYTSPELTGVDAARAVTVAVTGVRELTLKVLKGANTYYDHADWAEARVMCQAPTPTGTVYVSDLAYTSATNNWGPVEIDASNGEQKQGDGRPLTIGQNVYARGLGVHANSTVTYDLGGACQAFTAVVGIDDETQGRGSAAFAVYGDGKLLYGSGRVPAVSPGTQEPPVIARADVTGVHALKLVVTDGGDGKTFDHADWADARLYCNPGRTAGTPDASFGLQGHATVGGVDSVVEPDSAVVLLGADFSVTRLSATGTLAGTGTVSVPGGTARALARQSNGTLVAVGEASGAVVAVRYLPNLQPDPSFGTGGVVIRQYGDAVNSVPAKSLATDVAVQSDGKVVLVGTLSRAYQPYPDDNQSTLDHLIARLNPDGTPDTGFGASGTIALATSAVSSTTCGELEDVMSAVAIQADGKIVATGNSDCTGGYIPLILRVGSTGQLDPSFSGDGLADASVVSGGYGDFIRAVVIQPDGRIVIGGATERFQTAAFVERLTQAGAPDGGRTFQIADEFYEQGSIFSLAAQADGKIVFGARSPNSQNLGRLNADLTLDTAFGSQSSGYVTVTEAITSVNVDPLGRIVGSGPTGTVRVLP</sequence>
<keyword evidence="1" id="KW-0732">Signal</keyword>
<accession>A0ABV7ZFJ4</accession>
<dbReference type="InterPro" id="IPR013222">
    <property type="entry name" value="Glyco_hyd_98_carb-bd"/>
</dbReference>
<feature type="domain" description="Glycosyl hydrolase family 98 putative carbohydrate-binding module" evidence="2">
    <location>
        <begin position="233"/>
        <end position="383"/>
    </location>
</feature>
<protein>
    <submittedName>
        <fullName evidence="3">NPCBM/NEW2 domain-containing protein</fullName>
    </submittedName>
</protein>
<dbReference type="SUPFAM" id="SSF69322">
    <property type="entry name" value="Tricorn protease domain 2"/>
    <property type="match status" value="1"/>
</dbReference>
<name>A0ABV7ZFJ4_9DEIO</name>
<dbReference type="EMBL" id="JBHRZG010000024">
    <property type="protein sequence ID" value="MFC3835575.1"/>
    <property type="molecule type" value="Genomic_DNA"/>
</dbReference>
<dbReference type="Pfam" id="PF08305">
    <property type="entry name" value="NPCBM"/>
    <property type="match status" value="2"/>
</dbReference>
<gene>
    <name evidence="3" type="ORF">ACFOSB_22145</name>
</gene>
<dbReference type="PROSITE" id="PS51257">
    <property type="entry name" value="PROKAR_LIPOPROTEIN"/>
    <property type="match status" value="1"/>
</dbReference>
<dbReference type="InterPro" id="IPR008979">
    <property type="entry name" value="Galactose-bd-like_sf"/>
</dbReference>
<reference evidence="4" key="1">
    <citation type="journal article" date="2019" name="Int. J. Syst. Evol. Microbiol.">
        <title>The Global Catalogue of Microorganisms (GCM) 10K type strain sequencing project: providing services to taxonomists for standard genome sequencing and annotation.</title>
        <authorList>
            <consortium name="The Broad Institute Genomics Platform"/>
            <consortium name="The Broad Institute Genome Sequencing Center for Infectious Disease"/>
            <person name="Wu L."/>
            <person name="Ma J."/>
        </authorList>
    </citation>
    <scope>NUCLEOTIDE SEQUENCE [LARGE SCALE GENOMIC DNA]</scope>
    <source>
        <strain evidence="4">CCTCC AB 2017081</strain>
    </source>
</reference>
<dbReference type="Gene3D" id="2.80.10.50">
    <property type="match status" value="3"/>
</dbReference>
<dbReference type="NCBIfam" id="TIGR02608">
    <property type="entry name" value="delta_60_rpt"/>
    <property type="match status" value="5"/>
</dbReference>
<evidence type="ECO:0000313" key="4">
    <source>
        <dbReference type="Proteomes" id="UP001595803"/>
    </source>
</evidence>
<comment type="caution">
    <text evidence="3">The sequence shown here is derived from an EMBL/GenBank/DDBJ whole genome shotgun (WGS) entry which is preliminary data.</text>
</comment>
<feature type="signal peptide" evidence="1">
    <location>
        <begin position="1"/>
        <end position="26"/>
    </location>
</feature>
<proteinExistence type="predicted"/>
<dbReference type="SUPFAM" id="SSF49785">
    <property type="entry name" value="Galactose-binding domain-like"/>
    <property type="match status" value="2"/>
</dbReference>
<dbReference type="InterPro" id="IPR038637">
    <property type="entry name" value="NPCBM_sf"/>
</dbReference>
<dbReference type="Proteomes" id="UP001595803">
    <property type="component" value="Unassembled WGS sequence"/>
</dbReference>
<feature type="chain" id="PRO_5045416569" evidence="1">
    <location>
        <begin position="27"/>
        <end position="767"/>
    </location>
</feature>
<evidence type="ECO:0000259" key="2">
    <source>
        <dbReference type="SMART" id="SM00776"/>
    </source>
</evidence>
<dbReference type="Gene3D" id="2.60.120.1060">
    <property type="entry name" value="NPCBM/NEW2 domain"/>
    <property type="match status" value="2"/>
</dbReference>
<feature type="domain" description="Glycosyl hydrolase family 98 putative carbohydrate-binding module" evidence="2">
    <location>
        <begin position="84"/>
        <end position="228"/>
    </location>
</feature>